<keyword evidence="4" id="KW-0804">Transcription</keyword>
<comment type="similarity">
    <text evidence="1">Belongs to the LysR transcriptional regulatory family.</text>
</comment>
<dbReference type="RefSeq" id="WP_142944330.1">
    <property type="nucleotide sequence ID" value="NZ_VIKR01000007.1"/>
</dbReference>
<dbReference type="GO" id="GO:0006351">
    <property type="term" value="P:DNA-templated transcription"/>
    <property type="evidence" value="ECO:0007669"/>
    <property type="project" value="TreeGrafter"/>
</dbReference>
<dbReference type="Pfam" id="PF00126">
    <property type="entry name" value="HTH_1"/>
    <property type="match status" value="1"/>
</dbReference>
<dbReference type="SUPFAM" id="SSF46785">
    <property type="entry name" value="Winged helix' DNA-binding domain"/>
    <property type="match status" value="1"/>
</dbReference>
<name>A0A545T1M0_9GAMM</name>
<feature type="domain" description="HTH lysR-type" evidence="5">
    <location>
        <begin position="1"/>
        <end position="59"/>
    </location>
</feature>
<dbReference type="InterPro" id="IPR000847">
    <property type="entry name" value="LysR_HTH_N"/>
</dbReference>
<evidence type="ECO:0000256" key="2">
    <source>
        <dbReference type="ARBA" id="ARBA00023015"/>
    </source>
</evidence>
<dbReference type="Proteomes" id="UP000317839">
    <property type="component" value="Unassembled WGS sequence"/>
</dbReference>
<dbReference type="FunFam" id="1.10.10.10:FF:000001">
    <property type="entry name" value="LysR family transcriptional regulator"/>
    <property type="match status" value="1"/>
</dbReference>
<evidence type="ECO:0000256" key="1">
    <source>
        <dbReference type="ARBA" id="ARBA00009437"/>
    </source>
</evidence>
<dbReference type="InterPro" id="IPR036390">
    <property type="entry name" value="WH_DNA-bd_sf"/>
</dbReference>
<dbReference type="PROSITE" id="PS50931">
    <property type="entry name" value="HTH_LYSR"/>
    <property type="match status" value="1"/>
</dbReference>
<dbReference type="CDD" id="cd08471">
    <property type="entry name" value="PBP2_CrgA_like_2"/>
    <property type="match status" value="1"/>
</dbReference>
<keyword evidence="2" id="KW-0805">Transcription regulation</keyword>
<dbReference type="GO" id="GO:0003700">
    <property type="term" value="F:DNA-binding transcription factor activity"/>
    <property type="evidence" value="ECO:0007669"/>
    <property type="project" value="InterPro"/>
</dbReference>
<accession>A0A545T1M0</accession>
<gene>
    <name evidence="6" type="ORF">FLL45_22565</name>
</gene>
<reference evidence="6 7" key="1">
    <citation type="submission" date="2019-06" db="EMBL/GenBank/DDBJ databases">
        <title>Draft genome of Aliikangiella marina GYP-15.</title>
        <authorList>
            <person name="Wang G."/>
        </authorList>
    </citation>
    <scope>NUCLEOTIDE SEQUENCE [LARGE SCALE GENOMIC DNA]</scope>
    <source>
        <strain evidence="6 7">GYP-15</strain>
    </source>
</reference>
<dbReference type="PANTHER" id="PTHR30537">
    <property type="entry name" value="HTH-TYPE TRANSCRIPTIONAL REGULATOR"/>
    <property type="match status" value="1"/>
</dbReference>
<keyword evidence="7" id="KW-1185">Reference proteome</keyword>
<evidence type="ECO:0000313" key="6">
    <source>
        <dbReference type="EMBL" id="TQV71113.1"/>
    </source>
</evidence>
<evidence type="ECO:0000313" key="7">
    <source>
        <dbReference type="Proteomes" id="UP000317839"/>
    </source>
</evidence>
<dbReference type="InterPro" id="IPR058163">
    <property type="entry name" value="LysR-type_TF_proteobact-type"/>
</dbReference>
<dbReference type="AlphaFoldDB" id="A0A545T1M0"/>
<dbReference type="OrthoDB" id="9815676at2"/>
<evidence type="ECO:0000259" key="5">
    <source>
        <dbReference type="PROSITE" id="PS50931"/>
    </source>
</evidence>
<protein>
    <submittedName>
        <fullName evidence="6">LysR family transcriptional regulator</fullName>
    </submittedName>
</protein>
<evidence type="ECO:0000256" key="3">
    <source>
        <dbReference type="ARBA" id="ARBA00023125"/>
    </source>
</evidence>
<proteinExistence type="inferred from homology"/>
<organism evidence="6 7">
    <name type="scientific">Aliikangiella marina</name>
    <dbReference type="NCBI Taxonomy" id="1712262"/>
    <lineage>
        <taxon>Bacteria</taxon>
        <taxon>Pseudomonadati</taxon>
        <taxon>Pseudomonadota</taxon>
        <taxon>Gammaproteobacteria</taxon>
        <taxon>Oceanospirillales</taxon>
        <taxon>Pleioneaceae</taxon>
        <taxon>Aliikangiella</taxon>
    </lineage>
</organism>
<evidence type="ECO:0000256" key="4">
    <source>
        <dbReference type="ARBA" id="ARBA00023163"/>
    </source>
</evidence>
<dbReference type="Gene3D" id="3.40.190.290">
    <property type="match status" value="1"/>
</dbReference>
<dbReference type="GO" id="GO:0043565">
    <property type="term" value="F:sequence-specific DNA binding"/>
    <property type="evidence" value="ECO:0007669"/>
    <property type="project" value="TreeGrafter"/>
</dbReference>
<dbReference type="SUPFAM" id="SSF53850">
    <property type="entry name" value="Periplasmic binding protein-like II"/>
    <property type="match status" value="1"/>
</dbReference>
<sequence length="301" mass="33619">MNKLVAMNMFVRIVETGSLTKAAEALGTSLPTVVRTLANLEEHLTTRLLNRTTRKITLTVEGRNYYERCKKILLDIDEAESALSEQQVKPTGKLKITASTTFGNFILTPLIAQFLKENPQMEVEMLLLDRNIDLIEEGIDVAFRIGDLVDSSMVAIKVAETRRITCASPELLAAYPPVNEPEALSELPCIRFSGFGLRNHWTFYRQGSAFKVPVSGPLTCNQLATTKRMVASGVGVGWFLAYQVNDLIRDGSLSVILQEFEPSPRPINIVFSHAKLMSTRVRVFVDWMKQALIKQLDEASN</sequence>
<dbReference type="PANTHER" id="PTHR30537:SF5">
    <property type="entry name" value="HTH-TYPE TRANSCRIPTIONAL ACTIVATOR TTDR-RELATED"/>
    <property type="match status" value="1"/>
</dbReference>
<dbReference type="InterPro" id="IPR005119">
    <property type="entry name" value="LysR_subst-bd"/>
</dbReference>
<keyword evidence="3" id="KW-0238">DNA-binding</keyword>
<dbReference type="InterPro" id="IPR036388">
    <property type="entry name" value="WH-like_DNA-bd_sf"/>
</dbReference>
<comment type="caution">
    <text evidence="6">The sequence shown here is derived from an EMBL/GenBank/DDBJ whole genome shotgun (WGS) entry which is preliminary data.</text>
</comment>
<dbReference type="Gene3D" id="1.10.10.10">
    <property type="entry name" value="Winged helix-like DNA-binding domain superfamily/Winged helix DNA-binding domain"/>
    <property type="match status" value="1"/>
</dbReference>
<dbReference type="EMBL" id="VIKR01000007">
    <property type="protein sequence ID" value="TQV71113.1"/>
    <property type="molecule type" value="Genomic_DNA"/>
</dbReference>
<dbReference type="Pfam" id="PF03466">
    <property type="entry name" value="LysR_substrate"/>
    <property type="match status" value="1"/>
</dbReference>